<dbReference type="OrthoDB" id="376826at2759"/>
<evidence type="ECO:0000256" key="2">
    <source>
        <dbReference type="SAM" id="MobiDB-lite"/>
    </source>
</evidence>
<dbReference type="PANTHER" id="PTHR14024:SF49">
    <property type="entry name" value="LIPID STORAGE DROPLETS SURFACE-BINDING PROTEIN 1"/>
    <property type="match status" value="1"/>
</dbReference>
<keyword evidence="4" id="KW-1185">Reference proteome</keyword>
<sequence length="374" mass="41499">MEKQSVPTPTSPPNTPQRERTPPPVGQSPTFVHRLYQLPLVHDTLHQLYSAASAPDRSYSRLTNPLCIYTGALLSKAQGLSEPYLERFQGPIHQVDTLGCRSLDLLETRFPILKRPTEDVFALGRQTYQVYKNTMCHTVSRPLSAVSTRAQAGVLTLANKADSVVDTWLPDSATGESAGEVPSAEPSARVVEVTQKVRTRLTRRLSQHFPQAQPYLEHPVESVASLALASRQNLVTVGDKLRDQLQTAKQYSQHPRQFQEKVYDLSHRLLHEAEHVSVMLQSHVNRLPTPVQGPVQQAIDFTSVRYQRIKDEVGKANVSAMDRASAVLRISTEGVPILDHVVDVLLNYTSRPTSPRSSPVHQPATHSTEPVTAS</sequence>
<dbReference type="GO" id="GO:0005829">
    <property type="term" value="C:cytosol"/>
    <property type="evidence" value="ECO:0007669"/>
    <property type="project" value="TreeGrafter"/>
</dbReference>
<reference evidence="3" key="1">
    <citation type="submission" date="2022-07" db="EMBL/GenBank/DDBJ databases">
        <title>Phylogenomic reconstructions and comparative analyses of Kickxellomycotina fungi.</title>
        <authorList>
            <person name="Reynolds N.K."/>
            <person name="Stajich J.E."/>
            <person name="Barry K."/>
            <person name="Grigoriev I.V."/>
            <person name="Crous P."/>
            <person name="Smith M.E."/>
        </authorList>
    </citation>
    <scope>NUCLEOTIDE SEQUENCE</scope>
    <source>
        <strain evidence="3">RSA 1196</strain>
    </source>
</reference>
<feature type="region of interest" description="Disordered" evidence="2">
    <location>
        <begin position="1"/>
        <end position="29"/>
    </location>
</feature>
<dbReference type="EMBL" id="JANBPY010002191">
    <property type="protein sequence ID" value="KAJ1956104.1"/>
    <property type="molecule type" value="Genomic_DNA"/>
</dbReference>
<dbReference type="GO" id="GO:0019915">
    <property type="term" value="P:lipid storage"/>
    <property type="evidence" value="ECO:0007669"/>
    <property type="project" value="TreeGrafter"/>
</dbReference>
<proteinExistence type="inferred from homology"/>
<evidence type="ECO:0000313" key="4">
    <source>
        <dbReference type="Proteomes" id="UP001150925"/>
    </source>
</evidence>
<name>A0A9W8E132_9FUNG</name>
<comment type="caution">
    <text evidence="3">The sequence shown here is derived from an EMBL/GenBank/DDBJ whole genome shotgun (WGS) entry which is preliminary data.</text>
</comment>
<dbReference type="AlphaFoldDB" id="A0A9W8E132"/>
<dbReference type="Proteomes" id="UP001150925">
    <property type="component" value="Unassembled WGS sequence"/>
</dbReference>
<dbReference type="GO" id="GO:0010890">
    <property type="term" value="P:positive regulation of triglyceride storage"/>
    <property type="evidence" value="ECO:0007669"/>
    <property type="project" value="TreeGrafter"/>
</dbReference>
<dbReference type="InterPro" id="IPR004279">
    <property type="entry name" value="Perilipin"/>
</dbReference>
<feature type="region of interest" description="Disordered" evidence="2">
    <location>
        <begin position="351"/>
        <end position="374"/>
    </location>
</feature>
<evidence type="ECO:0000256" key="1">
    <source>
        <dbReference type="ARBA" id="ARBA00006311"/>
    </source>
</evidence>
<evidence type="ECO:0000313" key="3">
    <source>
        <dbReference type="EMBL" id="KAJ1956104.1"/>
    </source>
</evidence>
<dbReference type="GO" id="GO:0005811">
    <property type="term" value="C:lipid droplet"/>
    <property type="evidence" value="ECO:0007669"/>
    <property type="project" value="TreeGrafter"/>
</dbReference>
<accession>A0A9W8E132</accession>
<comment type="similarity">
    <text evidence="1">Belongs to the perilipin family.</text>
</comment>
<gene>
    <name evidence="3" type="ORF">IWQ62_005380</name>
</gene>
<organism evidence="3 4">
    <name type="scientific">Dispira parvispora</name>
    <dbReference type="NCBI Taxonomy" id="1520584"/>
    <lineage>
        <taxon>Eukaryota</taxon>
        <taxon>Fungi</taxon>
        <taxon>Fungi incertae sedis</taxon>
        <taxon>Zoopagomycota</taxon>
        <taxon>Kickxellomycotina</taxon>
        <taxon>Dimargaritomycetes</taxon>
        <taxon>Dimargaritales</taxon>
        <taxon>Dimargaritaceae</taxon>
        <taxon>Dispira</taxon>
    </lineage>
</organism>
<feature type="compositionally biased region" description="Polar residues" evidence="2">
    <location>
        <begin position="364"/>
        <end position="374"/>
    </location>
</feature>
<protein>
    <submittedName>
        <fullName evidence="3">Uncharacterized protein</fullName>
    </submittedName>
</protein>
<dbReference type="Pfam" id="PF03036">
    <property type="entry name" value="Perilipin"/>
    <property type="match status" value="1"/>
</dbReference>
<dbReference type="PANTHER" id="PTHR14024">
    <property type="entry name" value="PERILIPIN"/>
    <property type="match status" value="1"/>
</dbReference>